<dbReference type="GO" id="GO:0043001">
    <property type="term" value="P:Golgi to plasma membrane protein transport"/>
    <property type="evidence" value="ECO:0007669"/>
    <property type="project" value="UniProtKB-ARBA"/>
</dbReference>
<evidence type="ECO:0000256" key="8">
    <source>
        <dbReference type="ARBA" id="ARBA00023054"/>
    </source>
</evidence>
<reference evidence="16" key="2">
    <citation type="submission" date="2025-08" db="UniProtKB">
        <authorList>
            <consortium name="RefSeq"/>
        </authorList>
    </citation>
    <scope>IDENTIFICATION</scope>
    <source>
        <tissue evidence="16">Leaf</tissue>
    </source>
</reference>
<feature type="compositionally biased region" description="Basic and acidic residues" evidence="12">
    <location>
        <begin position="186"/>
        <end position="203"/>
    </location>
</feature>
<evidence type="ECO:0000313" key="16">
    <source>
        <dbReference type="RefSeq" id="XP_021835425.1"/>
    </source>
</evidence>
<dbReference type="GO" id="GO:0006896">
    <property type="term" value="P:Golgi to vacuole transport"/>
    <property type="evidence" value="ECO:0007669"/>
    <property type="project" value="UniProtKB-ARBA"/>
</dbReference>
<keyword evidence="9 13" id="KW-0472">Membrane</keyword>
<organism evidence="15 16">
    <name type="scientific">Spinacia oleracea</name>
    <name type="common">Spinach</name>
    <dbReference type="NCBI Taxonomy" id="3562"/>
    <lineage>
        <taxon>Eukaryota</taxon>
        <taxon>Viridiplantae</taxon>
        <taxon>Streptophyta</taxon>
        <taxon>Embryophyta</taxon>
        <taxon>Tracheophyta</taxon>
        <taxon>Spermatophyta</taxon>
        <taxon>Magnoliopsida</taxon>
        <taxon>eudicotyledons</taxon>
        <taxon>Gunneridae</taxon>
        <taxon>Pentapetalae</taxon>
        <taxon>Caryophyllales</taxon>
        <taxon>Chenopodiaceae</taxon>
        <taxon>Chenopodioideae</taxon>
        <taxon>Anserineae</taxon>
        <taxon>Spinacia</taxon>
    </lineage>
</organism>
<dbReference type="RefSeq" id="XP_021835425.1">
    <property type="nucleotide sequence ID" value="XM_021979733.2"/>
</dbReference>
<evidence type="ECO:0000256" key="10">
    <source>
        <dbReference type="ARBA" id="ARBA00037801"/>
    </source>
</evidence>
<dbReference type="SMART" id="SM00397">
    <property type="entry name" value="t_SNARE"/>
    <property type="match status" value="1"/>
</dbReference>
<dbReference type="GeneID" id="110775126"/>
<dbReference type="InterPro" id="IPR006012">
    <property type="entry name" value="Syntaxin/epimorphin_CS"/>
</dbReference>
<dbReference type="InterPro" id="IPR006011">
    <property type="entry name" value="Syntaxin_N"/>
</dbReference>
<dbReference type="GO" id="GO:0006906">
    <property type="term" value="P:vesicle fusion"/>
    <property type="evidence" value="ECO:0000318"/>
    <property type="project" value="GO_Central"/>
</dbReference>
<dbReference type="Pfam" id="PF05739">
    <property type="entry name" value="SNARE"/>
    <property type="match status" value="1"/>
</dbReference>
<evidence type="ECO:0000256" key="11">
    <source>
        <dbReference type="RuleBase" id="RU003858"/>
    </source>
</evidence>
<dbReference type="KEGG" id="soe:110775126"/>
<sequence>MTSRNRTILFRKHRDALKSVRTPIDGFSSSTKTTSSQQSIELASTSLLHRGARSYTPLSSEDPGTSRKGSVEVGLPPAWVDVSEDVASNVQRARSKMSELTKAHAKALMPSFGDGKEDQRRIENLTHEITDLIRRSEKRLHRLSAGRPTEDINVRKNVQRSFATDLQNLSMELRKKQSAYLKRLQKQKEGSDGDLEINMKESRSQVGDDDFDDQEISEHQLARIKKSEIFTVEREREIQQVVESVNELAQIMKDLSVLVIDQGTIVDRIDYNIQNVAITVNEGLKQLQKAERTQKHGGIVKCATILIIMCFVMIVLLILKEIIL</sequence>
<dbReference type="PANTHER" id="PTHR19957:SF83">
    <property type="entry name" value="SYNTAXIN-16"/>
    <property type="match status" value="1"/>
</dbReference>
<dbReference type="InterPro" id="IPR010989">
    <property type="entry name" value="SNARE"/>
</dbReference>
<feature type="transmembrane region" description="Helical" evidence="13">
    <location>
        <begin position="298"/>
        <end position="319"/>
    </location>
</feature>
<dbReference type="Proteomes" id="UP000813463">
    <property type="component" value="Chromosome 4"/>
</dbReference>
<dbReference type="InterPro" id="IPR000727">
    <property type="entry name" value="T_SNARE_dom"/>
</dbReference>
<evidence type="ECO:0000256" key="1">
    <source>
        <dbReference type="ARBA" id="ARBA00009063"/>
    </source>
</evidence>
<keyword evidence="7" id="KW-0333">Golgi apparatus</keyword>
<evidence type="ECO:0000256" key="13">
    <source>
        <dbReference type="SAM" id="Phobius"/>
    </source>
</evidence>
<reference evidence="15" key="1">
    <citation type="journal article" date="2021" name="Nat. Commun.">
        <title>Genomic analyses provide insights into spinach domestication and the genetic basis of agronomic traits.</title>
        <authorList>
            <person name="Cai X."/>
            <person name="Sun X."/>
            <person name="Xu C."/>
            <person name="Sun H."/>
            <person name="Wang X."/>
            <person name="Ge C."/>
            <person name="Zhang Z."/>
            <person name="Wang Q."/>
            <person name="Fei Z."/>
            <person name="Jiao C."/>
            <person name="Wang Q."/>
        </authorList>
    </citation>
    <scope>NUCLEOTIDE SEQUENCE [LARGE SCALE GENOMIC DNA]</scope>
    <source>
        <strain evidence="15">cv. Varoflay</strain>
    </source>
</reference>
<dbReference type="SUPFAM" id="SSF47661">
    <property type="entry name" value="t-snare proteins"/>
    <property type="match status" value="1"/>
</dbReference>
<dbReference type="PROSITE" id="PS50192">
    <property type="entry name" value="T_SNARE"/>
    <property type="match status" value="1"/>
</dbReference>
<dbReference type="Gene3D" id="1.20.58.70">
    <property type="match status" value="1"/>
</dbReference>
<comment type="subcellular location">
    <subcellularLocation>
        <location evidence="10">Golgi apparatus</location>
        <location evidence="10">trans-Golgi network membrane</location>
        <topology evidence="10">Single-pass type IV membrane protein</topology>
    </subcellularLocation>
</comment>
<evidence type="ECO:0000313" key="15">
    <source>
        <dbReference type="Proteomes" id="UP000813463"/>
    </source>
</evidence>
<dbReference type="AlphaFoldDB" id="A0A9R0JHV7"/>
<dbReference type="GO" id="GO:0031201">
    <property type="term" value="C:SNARE complex"/>
    <property type="evidence" value="ECO:0000318"/>
    <property type="project" value="GO_Central"/>
</dbReference>
<evidence type="ECO:0000256" key="5">
    <source>
        <dbReference type="ARBA" id="ARBA00022927"/>
    </source>
</evidence>
<name>A0A9R0JHV7_SPIOL</name>
<dbReference type="SMART" id="SM00503">
    <property type="entry name" value="SynN"/>
    <property type="match status" value="1"/>
</dbReference>
<dbReference type="GO" id="GO:0007030">
    <property type="term" value="P:Golgi organization"/>
    <property type="evidence" value="ECO:0007669"/>
    <property type="project" value="UniProtKB-ARBA"/>
</dbReference>
<feature type="compositionally biased region" description="Low complexity" evidence="12">
    <location>
        <begin position="28"/>
        <end position="39"/>
    </location>
</feature>
<evidence type="ECO:0000256" key="9">
    <source>
        <dbReference type="ARBA" id="ARBA00023136"/>
    </source>
</evidence>
<accession>A0A9R0JHV7</accession>
<dbReference type="PANTHER" id="PTHR19957">
    <property type="entry name" value="SYNTAXIN"/>
    <property type="match status" value="1"/>
</dbReference>
<dbReference type="OrthoDB" id="10251371at2759"/>
<keyword evidence="15" id="KW-1185">Reference proteome</keyword>
<dbReference type="CDD" id="cd15845">
    <property type="entry name" value="SNARE_syntaxin16"/>
    <property type="match status" value="1"/>
</dbReference>
<comment type="similarity">
    <text evidence="1 11">Belongs to the syntaxin family.</text>
</comment>
<evidence type="ECO:0000256" key="2">
    <source>
        <dbReference type="ARBA" id="ARBA00022448"/>
    </source>
</evidence>
<evidence type="ECO:0000256" key="7">
    <source>
        <dbReference type="ARBA" id="ARBA00023034"/>
    </source>
</evidence>
<feature type="domain" description="T-SNARE coiled-coil homology" evidence="14">
    <location>
        <begin position="228"/>
        <end position="290"/>
    </location>
</feature>
<gene>
    <name evidence="16" type="primary">LOC110775126</name>
</gene>
<dbReference type="GO" id="GO:0098629">
    <property type="term" value="P:trans-Golgi network membrane organization"/>
    <property type="evidence" value="ECO:0007669"/>
    <property type="project" value="UniProtKB-ARBA"/>
</dbReference>
<keyword evidence="6 13" id="KW-1133">Transmembrane helix</keyword>
<keyword evidence="3 13" id="KW-0812">Transmembrane</keyword>
<dbReference type="GO" id="GO:0009658">
    <property type="term" value="P:chloroplast organization"/>
    <property type="evidence" value="ECO:0007669"/>
    <property type="project" value="UniProtKB-ARBA"/>
</dbReference>
<dbReference type="GO" id="GO:0005802">
    <property type="term" value="C:trans-Golgi network"/>
    <property type="evidence" value="ECO:0007669"/>
    <property type="project" value="UniProtKB-ARBA"/>
</dbReference>
<evidence type="ECO:0000256" key="3">
    <source>
        <dbReference type="ARBA" id="ARBA00022692"/>
    </source>
</evidence>
<dbReference type="GO" id="GO:0006886">
    <property type="term" value="P:intracellular protein transport"/>
    <property type="evidence" value="ECO:0000318"/>
    <property type="project" value="GO_Central"/>
</dbReference>
<evidence type="ECO:0000256" key="6">
    <source>
        <dbReference type="ARBA" id="ARBA00022989"/>
    </source>
</evidence>
<evidence type="ECO:0000259" key="14">
    <source>
        <dbReference type="PROSITE" id="PS50192"/>
    </source>
</evidence>
<keyword evidence="2" id="KW-0813">Transport</keyword>
<dbReference type="GO" id="GO:0050832">
    <property type="term" value="P:defense response to fungus"/>
    <property type="evidence" value="ECO:0007669"/>
    <property type="project" value="UniProtKB-ARBA"/>
</dbReference>
<feature type="region of interest" description="Disordered" evidence="12">
    <location>
        <begin position="185"/>
        <end position="211"/>
    </location>
</feature>
<dbReference type="GO" id="GO:0005484">
    <property type="term" value="F:SNAP receptor activity"/>
    <property type="evidence" value="ECO:0000318"/>
    <property type="project" value="GO_Central"/>
</dbReference>
<keyword evidence="8" id="KW-0175">Coiled coil</keyword>
<proteinExistence type="inferred from homology"/>
<dbReference type="InterPro" id="IPR045242">
    <property type="entry name" value="Syntaxin"/>
</dbReference>
<dbReference type="GO" id="GO:0012505">
    <property type="term" value="C:endomembrane system"/>
    <property type="evidence" value="ECO:0000318"/>
    <property type="project" value="GO_Central"/>
</dbReference>
<dbReference type="GO" id="GO:0048278">
    <property type="term" value="P:vesicle docking"/>
    <property type="evidence" value="ECO:0000318"/>
    <property type="project" value="GO_Central"/>
</dbReference>
<dbReference type="GO" id="GO:0000149">
    <property type="term" value="F:SNARE binding"/>
    <property type="evidence" value="ECO:0000318"/>
    <property type="project" value="GO_Central"/>
</dbReference>
<feature type="region of interest" description="Disordered" evidence="12">
    <location>
        <begin position="21"/>
        <end position="41"/>
    </location>
</feature>
<keyword evidence="4" id="KW-0611">Plant defense</keyword>
<evidence type="ECO:0000256" key="12">
    <source>
        <dbReference type="SAM" id="MobiDB-lite"/>
    </source>
</evidence>
<dbReference type="FunFam" id="1.20.58.70:FF:000010">
    <property type="entry name" value="Syntaxin-43"/>
    <property type="match status" value="1"/>
</dbReference>
<dbReference type="GO" id="GO:0009863">
    <property type="term" value="P:salicylic acid mediated signaling pathway"/>
    <property type="evidence" value="ECO:0007669"/>
    <property type="project" value="UniProtKB-ARBA"/>
</dbReference>
<evidence type="ECO:0000256" key="4">
    <source>
        <dbReference type="ARBA" id="ARBA00022821"/>
    </source>
</evidence>
<protein>
    <submittedName>
        <fullName evidence="16">Tlg2p-like protein a</fullName>
    </submittedName>
</protein>
<dbReference type="PROSITE" id="PS00914">
    <property type="entry name" value="SYNTAXIN"/>
    <property type="match status" value="1"/>
</dbReference>
<keyword evidence="5" id="KW-0653">Protein transport</keyword>